<dbReference type="PROSITE" id="PS50887">
    <property type="entry name" value="GGDEF"/>
    <property type="match status" value="1"/>
</dbReference>
<comment type="subcellular location">
    <subcellularLocation>
        <location evidence="1">Cytoplasm</location>
    </subcellularLocation>
</comment>
<evidence type="ECO:0000259" key="10">
    <source>
        <dbReference type="PROSITE" id="PS50110"/>
    </source>
</evidence>
<dbReference type="CDD" id="cd17536">
    <property type="entry name" value="REC_YesN-like"/>
    <property type="match status" value="1"/>
</dbReference>
<feature type="domain" description="HTH araC/xylS-type" evidence="9">
    <location>
        <begin position="432"/>
        <end position="530"/>
    </location>
</feature>
<proteinExistence type="predicted"/>
<dbReference type="PROSITE" id="PS01124">
    <property type="entry name" value="HTH_ARAC_FAMILY_2"/>
    <property type="match status" value="1"/>
</dbReference>
<evidence type="ECO:0000256" key="5">
    <source>
        <dbReference type="ARBA" id="ARBA00023015"/>
    </source>
</evidence>
<keyword evidence="7" id="KW-0804">Transcription</keyword>
<dbReference type="InterPro" id="IPR020449">
    <property type="entry name" value="Tscrpt_reg_AraC-type_HTH"/>
</dbReference>
<dbReference type="InterPro" id="IPR011006">
    <property type="entry name" value="CheY-like_superfamily"/>
</dbReference>
<evidence type="ECO:0000259" key="11">
    <source>
        <dbReference type="PROSITE" id="PS50887"/>
    </source>
</evidence>
<dbReference type="Pfam" id="PF12833">
    <property type="entry name" value="HTH_18"/>
    <property type="match status" value="1"/>
</dbReference>
<evidence type="ECO:0000256" key="7">
    <source>
        <dbReference type="ARBA" id="ARBA00023163"/>
    </source>
</evidence>
<keyword evidence="4" id="KW-0902">Two-component regulatory system</keyword>
<protein>
    <submittedName>
        <fullName evidence="12">Two-component system response regulator YesN</fullName>
    </submittedName>
</protein>
<evidence type="ECO:0000256" key="8">
    <source>
        <dbReference type="PROSITE-ProRule" id="PRU00169"/>
    </source>
</evidence>
<organism evidence="12 13">
    <name type="scientific">Paenibacillus shirakamiensis</name>
    <dbReference type="NCBI Taxonomy" id="1265935"/>
    <lineage>
        <taxon>Bacteria</taxon>
        <taxon>Bacillati</taxon>
        <taxon>Bacillota</taxon>
        <taxon>Bacilli</taxon>
        <taxon>Bacillales</taxon>
        <taxon>Paenibacillaceae</taxon>
        <taxon>Paenibacillus</taxon>
    </lineage>
</organism>
<evidence type="ECO:0000256" key="1">
    <source>
        <dbReference type="ARBA" id="ARBA00004496"/>
    </source>
</evidence>
<keyword evidence="3 8" id="KW-0597">Phosphoprotein</keyword>
<dbReference type="SUPFAM" id="SSF46689">
    <property type="entry name" value="Homeodomain-like"/>
    <property type="match status" value="2"/>
</dbReference>
<gene>
    <name evidence="12" type="ORF">J2Z69_001044</name>
</gene>
<dbReference type="InterPro" id="IPR041522">
    <property type="entry name" value="CdaR_GGDEF"/>
</dbReference>
<name>A0ABS4JEB4_9BACL</name>
<feature type="modified residue" description="4-aspartylphosphate" evidence="8">
    <location>
        <position position="55"/>
    </location>
</feature>
<dbReference type="Gene3D" id="3.40.50.2300">
    <property type="match status" value="1"/>
</dbReference>
<dbReference type="InterPro" id="IPR051552">
    <property type="entry name" value="HptR"/>
</dbReference>
<dbReference type="Proteomes" id="UP001519288">
    <property type="component" value="Unassembled WGS sequence"/>
</dbReference>
<dbReference type="Gene3D" id="1.10.10.60">
    <property type="entry name" value="Homeodomain-like"/>
    <property type="match status" value="2"/>
</dbReference>
<evidence type="ECO:0000256" key="6">
    <source>
        <dbReference type="ARBA" id="ARBA00023125"/>
    </source>
</evidence>
<dbReference type="InterPro" id="IPR001789">
    <property type="entry name" value="Sig_transdc_resp-reg_receiver"/>
</dbReference>
<evidence type="ECO:0000313" key="13">
    <source>
        <dbReference type="Proteomes" id="UP001519288"/>
    </source>
</evidence>
<accession>A0ABS4JEB4</accession>
<evidence type="ECO:0000256" key="4">
    <source>
        <dbReference type="ARBA" id="ARBA00023012"/>
    </source>
</evidence>
<feature type="domain" description="Response regulatory" evidence="10">
    <location>
        <begin position="3"/>
        <end position="120"/>
    </location>
</feature>
<dbReference type="PANTHER" id="PTHR42713">
    <property type="entry name" value="HISTIDINE KINASE-RELATED"/>
    <property type="match status" value="1"/>
</dbReference>
<dbReference type="PROSITE" id="PS00041">
    <property type="entry name" value="HTH_ARAC_FAMILY_1"/>
    <property type="match status" value="1"/>
</dbReference>
<feature type="domain" description="GGDEF" evidence="11">
    <location>
        <begin position="180"/>
        <end position="309"/>
    </location>
</feature>
<sequence length="533" mass="61746">MIQIMLVDDEERARKGICTLIDWEKYGVTIVAEARDGIEALELLQVMNVDILITDIRMPEMDGLALIEHVSTHFSHIKCVVMSGFDDFSFAKKAITFGVTDYLLKPSRTQEILDTVLKLVHMIELERHQEDTLEKLRKGFRESFPLLKEDTLRRLVTTPNPPLHRLLSLLRLNQIDFPLAYFGTIVLQIDDFHSLQQQFGPEDIELYKYSLKNIAEETISPSYICAGLEHEDDILIIMNSGEWVSSDDYILLAQQIQTNIQKYLHFTVSIGLGSLGASAKHLYTSYREATRALNNRYYLGRAKIVDYTKTIDDDLDQTSYPLVEEKAILQVLLQGKREDLLARLIQFRHALHPESSSKEHIVRSMIALVFTLYRDCVERNLNTGEIFGQDLIKLSHIMSQSSLDVIQNLLYDLLLSISDKRSTQKNANKLFQSVLKCIHSNYNKDISRETVAREVFISPGYLSLLFKQELNMNFLEYLHQFRIEKASEYLSDRSLKITEIAHQVGYNDDKYFFQVFKKYRGMTPNQYRNQCID</sequence>
<dbReference type="InterPro" id="IPR018062">
    <property type="entry name" value="HTH_AraC-typ_CS"/>
</dbReference>
<comment type="caution">
    <text evidence="12">The sequence shown here is derived from an EMBL/GenBank/DDBJ whole genome shotgun (WGS) entry which is preliminary data.</text>
</comment>
<dbReference type="PANTHER" id="PTHR42713:SF3">
    <property type="entry name" value="TRANSCRIPTIONAL REGULATORY PROTEIN HPTR"/>
    <property type="match status" value="1"/>
</dbReference>
<keyword evidence="2" id="KW-0963">Cytoplasm</keyword>
<dbReference type="InterPro" id="IPR009057">
    <property type="entry name" value="Homeodomain-like_sf"/>
</dbReference>
<evidence type="ECO:0000256" key="3">
    <source>
        <dbReference type="ARBA" id="ARBA00022553"/>
    </source>
</evidence>
<dbReference type="SMART" id="SM00342">
    <property type="entry name" value="HTH_ARAC"/>
    <property type="match status" value="1"/>
</dbReference>
<keyword evidence="6" id="KW-0238">DNA-binding</keyword>
<dbReference type="Pfam" id="PF17853">
    <property type="entry name" value="GGDEF_2"/>
    <property type="match status" value="1"/>
</dbReference>
<dbReference type="PROSITE" id="PS50110">
    <property type="entry name" value="RESPONSE_REGULATORY"/>
    <property type="match status" value="1"/>
</dbReference>
<dbReference type="PRINTS" id="PR00032">
    <property type="entry name" value="HTHARAC"/>
</dbReference>
<evidence type="ECO:0000313" key="12">
    <source>
        <dbReference type="EMBL" id="MBP2000025.1"/>
    </source>
</evidence>
<dbReference type="SUPFAM" id="SSF52172">
    <property type="entry name" value="CheY-like"/>
    <property type="match status" value="1"/>
</dbReference>
<dbReference type="RefSeq" id="WP_209859740.1">
    <property type="nucleotide sequence ID" value="NZ_JAGGLD010000001.1"/>
</dbReference>
<keyword evidence="5" id="KW-0805">Transcription regulation</keyword>
<dbReference type="SMART" id="SM00448">
    <property type="entry name" value="REC"/>
    <property type="match status" value="1"/>
</dbReference>
<dbReference type="InterPro" id="IPR018060">
    <property type="entry name" value="HTH_AraC"/>
</dbReference>
<dbReference type="Pfam" id="PF00072">
    <property type="entry name" value="Response_reg"/>
    <property type="match status" value="1"/>
</dbReference>
<reference evidence="12 13" key="1">
    <citation type="submission" date="2021-03" db="EMBL/GenBank/DDBJ databases">
        <title>Genomic Encyclopedia of Type Strains, Phase IV (KMG-IV): sequencing the most valuable type-strain genomes for metagenomic binning, comparative biology and taxonomic classification.</title>
        <authorList>
            <person name="Goeker M."/>
        </authorList>
    </citation>
    <scope>NUCLEOTIDE SEQUENCE [LARGE SCALE GENOMIC DNA]</scope>
    <source>
        <strain evidence="12 13">DSM 26806</strain>
    </source>
</reference>
<dbReference type="EMBL" id="JAGGLD010000001">
    <property type="protein sequence ID" value="MBP2000025.1"/>
    <property type="molecule type" value="Genomic_DNA"/>
</dbReference>
<evidence type="ECO:0000259" key="9">
    <source>
        <dbReference type="PROSITE" id="PS01124"/>
    </source>
</evidence>
<dbReference type="InterPro" id="IPR000160">
    <property type="entry name" value="GGDEF_dom"/>
</dbReference>
<evidence type="ECO:0000256" key="2">
    <source>
        <dbReference type="ARBA" id="ARBA00022490"/>
    </source>
</evidence>
<keyword evidence="13" id="KW-1185">Reference proteome</keyword>